<protein>
    <recommendedName>
        <fullName evidence="1">Methyltransferase domain-containing protein</fullName>
    </recommendedName>
</protein>
<evidence type="ECO:0000313" key="3">
    <source>
        <dbReference type="Proteomes" id="UP000176303"/>
    </source>
</evidence>
<comment type="caution">
    <text evidence="2">The sequence shown here is derived from an EMBL/GenBank/DDBJ whole genome shotgun (WGS) entry which is preliminary data.</text>
</comment>
<sequence length="179" mass="19646">MPYIPSASELLNPKEILERAGIRQGMRAADMGCGSQGHFVFPAAQMVGKSGKVWAVDILKSALNSIESRARFENATNVEPVWSDIEVYRGTKIHEASLDLVMLVNNLPKAAMIKETVRLVKPGGKLLVVDWKLTEAPFGPPSKDRRDPAAIKTDVAALGLRLVDEFEAGQYHYGLVFVK</sequence>
<dbReference type="SUPFAM" id="SSF53335">
    <property type="entry name" value="S-adenosyl-L-methionine-dependent methyltransferases"/>
    <property type="match status" value="1"/>
</dbReference>
<reference evidence="2 3" key="1">
    <citation type="journal article" date="2016" name="Nat. Commun.">
        <title>Thousands of microbial genomes shed light on interconnected biogeochemical processes in an aquifer system.</title>
        <authorList>
            <person name="Anantharaman K."/>
            <person name="Brown C.T."/>
            <person name="Hug L.A."/>
            <person name="Sharon I."/>
            <person name="Castelle C.J."/>
            <person name="Probst A.J."/>
            <person name="Thomas B.C."/>
            <person name="Singh A."/>
            <person name="Wilkins M.J."/>
            <person name="Karaoz U."/>
            <person name="Brodie E.L."/>
            <person name="Williams K.H."/>
            <person name="Hubbard S.S."/>
            <person name="Banfield J.F."/>
        </authorList>
    </citation>
    <scope>NUCLEOTIDE SEQUENCE [LARGE SCALE GENOMIC DNA]</scope>
</reference>
<dbReference type="InterPro" id="IPR029063">
    <property type="entry name" value="SAM-dependent_MTases_sf"/>
</dbReference>
<dbReference type="Proteomes" id="UP000176303">
    <property type="component" value="Unassembled WGS sequence"/>
</dbReference>
<proteinExistence type="predicted"/>
<evidence type="ECO:0000313" key="2">
    <source>
        <dbReference type="EMBL" id="OGL72856.1"/>
    </source>
</evidence>
<organism evidence="2 3">
    <name type="scientific">Candidatus Uhrbacteria bacterium RIFCSPHIGHO2_02_FULL_57_19</name>
    <dbReference type="NCBI Taxonomy" id="1802391"/>
    <lineage>
        <taxon>Bacteria</taxon>
        <taxon>Candidatus Uhriibacteriota</taxon>
    </lineage>
</organism>
<dbReference type="EMBL" id="MGDZ01000048">
    <property type="protein sequence ID" value="OGL72856.1"/>
    <property type="molecule type" value="Genomic_DNA"/>
</dbReference>
<dbReference type="AlphaFoldDB" id="A0A1F7U3M0"/>
<feature type="domain" description="Methyltransferase" evidence="1">
    <location>
        <begin position="23"/>
        <end position="134"/>
    </location>
</feature>
<dbReference type="InterPro" id="IPR025714">
    <property type="entry name" value="Methyltranfer_dom"/>
</dbReference>
<evidence type="ECO:0000259" key="1">
    <source>
        <dbReference type="Pfam" id="PF13847"/>
    </source>
</evidence>
<dbReference type="CDD" id="cd02440">
    <property type="entry name" value="AdoMet_MTases"/>
    <property type="match status" value="1"/>
</dbReference>
<name>A0A1F7U3M0_9BACT</name>
<dbReference type="Gene3D" id="3.40.50.150">
    <property type="entry name" value="Vaccinia Virus protein VP39"/>
    <property type="match status" value="1"/>
</dbReference>
<dbReference type="STRING" id="1802391.A3D72_02235"/>
<dbReference type="Pfam" id="PF13847">
    <property type="entry name" value="Methyltransf_31"/>
    <property type="match status" value="1"/>
</dbReference>
<accession>A0A1F7U3M0</accession>
<gene>
    <name evidence="2" type="ORF">A3D72_02235</name>
</gene>